<evidence type="ECO:0000256" key="2">
    <source>
        <dbReference type="ARBA" id="ARBA00022737"/>
    </source>
</evidence>
<dbReference type="Gene3D" id="1.25.40.10">
    <property type="entry name" value="Tetratricopeptide repeat domain"/>
    <property type="match status" value="2"/>
</dbReference>
<dbReference type="EnsemblPlants" id="Kaladp0266s0018.1.v1.1">
    <property type="protein sequence ID" value="Kaladp0266s0018.1.v1.1.CDS.1"/>
    <property type="gene ID" value="Kaladp0266s0018.v1.1"/>
</dbReference>
<organism evidence="4 5">
    <name type="scientific">Kalanchoe fedtschenkoi</name>
    <name type="common">Lavender scallops</name>
    <name type="synonym">South American air plant</name>
    <dbReference type="NCBI Taxonomy" id="63787"/>
    <lineage>
        <taxon>Eukaryota</taxon>
        <taxon>Viridiplantae</taxon>
        <taxon>Streptophyta</taxon>
        <taxon>Embryophyta</taxon>
        <taxon>Tracheophyta</taxon>
        <taxon>Spermatophyta</taxon>
        <taxon>Magnoliopsida</taxon>
        <taxon>eudicotyledons</taxon>
        <taxon>Gunneridae</taxon>
        <taxon>Pentapetalae</taxon>
        <taxon>Saxifragales</taxon>
        <taxon>Crassulaceae</taxon>
        <taxon>Kalanchoe</taxon>
    </lineage>
</organism>
<name>A0A7N0V7Q0_KALFE</name>
<sequence length="411" mass="46707">MTSVYGRLRGLFGKSCSATAATKSIRSSAVLSKPRRHGQNLPVKSFPVVRDEAEAADRGPMSERDKMLRREVTKFKKKSESEKFRARFSPYEKIVTRLVKWEQLSLVEEILEHQKRYPEVGSEGFTVRLLLLYGKAGMFDHAQKLFDEMPELKCERTVLSLNALLDACVVSKRFDKIEDLIRELPAKLNVKPDIVTYNTIVKAFCQKGSLDEALSFVDVMEKAGVEADVITFNTLMEAFCKSGRVGDTEKIEGLMEKKNIALNIRSCNSKLRGLVAEGRTADAIELFSTLESKGLKPDVYSFNALLQGFRDEENVQEAKRWYGEMMKCGITSDKVTYTIMIPLLCKRGDSEMALNLCRRLIKDCVLLPRNLLQMVVDELVSESRTDDAMELIELGKSNKYFHYHLELLPQE</sequence>
<evidence type="ECO:0000256" key="1">
    <source>
        <dbReference type="ARBA" id="ARBA00007626"/>
    </source>
</evidence>
<comment type="similarity">
    <text evidence="1">Belongs to the PPR family. P subfamily.</text>
</comment>
<dbReference type="Gramene" id="Kaladp0266s0018.1.v1.1">
    <property type="protein sequence ID" value="Kaladp0266s0018.1.v1.1.CDS.1"/>
    <property type="gene ID" value="Kaladp0266s0018.v1.1"/>
</dbReference>
<feature type="repeat" description="PPR" evidence="3">
    <location>
        <begin position="263"/>
        <end position="297"/>
    </location>
</feature>
<dbReference type="InterPro" id="IPR002885">
    <property type="entry name" value="PPR_rpt"/>
</dbReference>
<dbReference type="Proteomes" id="UP000594263">
    <property type="component" value="Unplaced"/>
</dbReference>
<evidence type="ECO:0000256" key="3">
    <source>
        <dbReference type="PROSITE-ProRule" id="PRU00708"/>
    </source>
</evidence>
<feature type="repeat" description="PPR" evidence="3">
    <location>
        <begin position="333"/>
        <end position="367"/>
    </location>
</feature>
<dbReference type="Pfam" id="PF01535">
    <property type="entry name" value="PPR"/>
    <property type="match status" value="2"/>
</dbReference>
<feature type="repeat" description="PPR" evidence="3">
    <location>
        <begin position="228"/>
        <end position="262"/>
    </location>
</feature>
<feature type="repeat" description="PPR" evidence="3">
    <location>
        <begin position="193"/>
        <end position="227"/>
    </location>
</feature>
<dbReference type="InterPro" id="IPR011990">
    <property type="entry name" value="TPR-like_helical_dom_sf"/>
</dbReference>
<dbReference type="PANTHER" id="PTHR47939:SF8">
    <property type="entry name" value="PENTACOTRIPEPTIDE-REPEAT REGION OF PRORP DOMAIN-CONTAINING PROTEIN"/>
    <property type="match status" value="1"/>
</dbReference>
<proteinExistence type="inferred from homology"/>
<evidence type="ECO:0000313" key="4">
    <source>
        <dbReference type="EnsemblPlants" id="Kaladp0266s0018.1.v1.1.CDS.1"/>
    </source>
</evidence>
<keyword evidence="5" id="KW-1185">Reference proteome</keyword>
<dbReference type="OMA" id="EIWGLME"/>
<dbReference type="PANTHER" id="PTHR47939">
    <property type="entry name" value="MEMBRANE-ASSOCIATED SALT-INDUCIBLE PROTEIN-LIKE"/>
    <property type="match status" value="1"/>
</dbReference>
<dbReference type="InterPro" id="IPR050667">
    <property type="entry name" value="PPR-containing_protein"/>
</dbReference>
<dbReference type="NCBIfam" id="TIGR00756">
    <property type="entry name" value="PPR"/>
    <property type="match status" value="6"/>
</dbReference>
<evidence type="ECO:0008006" key="6">
    <source>
        <dbReference type="Google" id="ProtNLM"/>
    </source>
</evidence>
<evidence type="ECO:0000313" key="5">
    <source>
        <dbReference type="Proteomes" id="UP000594263"/>
    </source>
</evidence>
<accession>A0A7N0V7Q0</accession>
<dbReference type="AlphaFoldDB" id="A0A7N0V7Q0"/>
<protein>
    <recommendedName>
        <fullName evidence="6">Pentatricopeptide repeat-containing protein</fullName>
    </recommendedName>
</protein>
<dbReference type="PROSITE" id="PS51375">
    <property type="entry name" value="PPR"/>
    <property type="match status" value="5"/>
</dbReference>
<feature type="repeat" description="PPR" evidence="3">
    <location>
        <begin position="298"/>
        <end position="332"/>
    </location>
</feature>
<dbReference type="Pfam" id="PF13041">
    <property type="entry name" value="PPR_2"/>
    <property type="match status" value="2"/>
</dbReference>
<reference evidence="4" key="1">
    <citation type="submission" date="2021-01" db="UniProtKB">
        <authorList>
            <consortium name="EnsemblPlants"/>
        </authorList>
    </citation>
    <scope>IDENTIFICATION</scope>
</reference>
<keyword evidence="2" id="KW-0677">Repeat</keyword>